<dbReference type="Proteomes" id="UP001501842">
    <property type="component" value="Unassembled WGS sequence"/>
</dbReference>
<dbReference type="InterPro" id="IPR001128">
    <property type="entry name" value="Cyt_P450"/>
</dbReference>
<evidence type="ECO:0000256" key="1">
    <source>
        <dbReference type="ARBA" id="ARBA00010617"/>
    </source>
</evidence>
<protein>
    <submittedName>
        <fullName evidence="3">Cytochrome P450</fullName>
    </submittedName>
</protein>
<dbReference type="InterPro" id="IPR036396">
    <property type="entry name" value="Cyt_P450_sf"/>
</dbReference>
<dbReference type="Pfam" id="PF00067">
    <property type="entry name" value="p450"/>
    <property type="match status" value="1"/>
</dbReference>
<sequence>MTYLEKYDALSGDREKVALVSGWIRTDTFPFFRELRERRPIFVTPGFTLVTRFPDVMEVLSHEKMFSVRLYASRMDPVVDGPFMLSRDDTPVNWREKGIMQAVLRPEDLPDVREAAGRIADESLDRSAPSGRIDVVSGLGRYVPIRLCGEYFGFPGPDLETMYRWSRATQFDMFKNLQNDPVVHEESVCAGKEMMSYLRGLLEDKRAAMERSKGDPPQDVFGRLIRTSLPAELGFDDHRILANVAGLLIGAGETASQAIVQVLEQILSRPDVRARAAEAAAGPDLAEFDRYVWEALRFNPINPLVFRYCEQDYELAAGTPRATLIPAGAIVFACTASAMFDEHRFPDGNRFRTDRPEPTGLHFGFGHHACLGRQVAGVMVPEVVRRVLLRPGTSLLSPPDGNVDFQGGPFPERFTIFLGTDA</sequence>
<evidence type="ECO:0000313" key="4">
    <source>
        <dbReference type="Proteomes" id="UP001501842"/>
    </source>
</evidence>
<dbReference type="InterPro" id="IPR017972">
    <property type="entry name" value="Cyt_P450_CS"/>
</dbReference>
<keyword evidence="2" id="KW-0503">Monooxygenase</keyword>
<accession>A0ABP6GNP3</accession>
<name>A0ABP6GNP3_9ACTN</name>
<dbReference type="SUPFAM" id="SSF48264">
    <property type="entry name" value="Cytochrome P450"/>
    <property type="match status" value="1"/>
</dbReference>
<comment type="caution">
    <text evidence="3">The sequence shown here is derived from an EMBL/GenBank/DDBJ whole genome shotgun (WGS) entry which is preliminary data.</text>
</comment>
<evidence type="ECO:0000313" key="3">
    <source>
        <dbReference type="EMBL" id="GAA2727070.1"/>
    </source>
</evidence>
<keyword evidence="2" id="KW-0479">Metal-binding</keyword>
<dbReference type="PRINTS" id="PR00359">
    <property type="entry name" value="BP450"/>
</dbReference>
<keyword evidence="2" id="KW-0408">Iron</keyword>
<proteinExistence type="inferred from homology"/>
<dbReference type="PROSITE" id="PS00086">
    <property type="entry name" value="CYTOCHROME_P450"/>
    <property type="match status" value="1"/>
</dbReference>
<dbReference type="PANTHER" id="PTHR46696:SF1">
    <property type="entry name" value="CYTOCHROME P450 YJIB-RELATED"/>
    <property type="match status" value="1"/>
</dbReference>
<gene>
    <name evidence="3" type="ORF">GCM10010439_31940</name>
</gene>
<dbReference type="CDD" id="cd20612">
    <property type="entry name" value="CYP_LDS-like_C"/>
    <property type="match status" value="1"/>
</dbReference>
<keyword evidence="4" id="KW-1185">Reference proteome</keyword>
<reference evidence="4" key="1">
    <citation type="journal article" date="2019" name="Int. J. Syst. Evol. Microbiol.">
        <title>The Global Catalogue of Microorganisms (GCM) 10K type strain sequencing project: providing services to taxonomists for standard genome sequencing and annotation.</title>
        <authorList>
            <consortium name="The Broad Institute Genomics Platform"/>
            <consortium name="The Broad Institute Genome Sequencing Center for Infectious Disease"/>
            <person name="Wu L."/>
            <person name="Ma J."/>
        </authorList>
    </citation>
    <scope>NUCLEOTIDE SEQUENCE [LARGE SCALE GENOMIC DNA]</scope>
    <source>
        <strain evidence="4">JCM 8201</strain>
    </source>
</reference>
<keyword evidence="2" id="KW-0349">Heme</keyword>
<evidence type="ECO:0000256" key="2">
    <source>
        <dbReference type="RuleBase" id="RU000461"/>
    </source>
</evidence>
<dbReference type="PANTHER" id="PTHR46696">
    <property type="entry name" value="P450, PUTATIVE (EUROFUNG)-RELATED"/>
    <property type="match status" value="1"/>
</dbReference>
<dbReference type="InterPro" id="IPR002397">
    <property type="entry name" value="Cyt_P450_B"/>
</dbReference>
<dbReference type="Gene3D" id="1.10.630.10">
    <property type="entry name" value="Cytochrome P450"/>
    <property type="match status" value="1"/>
</dbReference>
<comment type="similarity">
    <text evidence="1 2">Belongs to the cytochrome P450 family.</text>
</comment>
<organism evidence="3 4">
    <name type="scientific">Actinocorallia aurantiaca</name>
    <dbReference type="NCBI Taxonomy" id="46204"/>
    <lineage>
        <taxon>Bacteria</taxon>
        <taxon>Bacillati</taxon>
        <taxon>Actinomycetota</taxon>
        <taxon>Actinomycetes</taxon>
        <taxon>Streptosporangiales</taxon>
        <taxon>Thermomonosporaceae</taxon>
        <taxon>Actinocorallia</taxon>
    </lineage>
</organism>
<dbReference type="EMBL" id="BAAATZ010000012">
    <property type="protein sequence ID" value="GAA2727070.1"/>
    <property type="molecule type" value="Genomic_DNA"/>
</dbReference>
<dbReference type="RefSeq" id="WP_344451172.1">
    <property type="nucleotide sequence ID" value="NZ_BAAATZ010000012.1"/>
</dbReference>
<keyword evidence="2" id="KW-0560">Oxidoreductase</keyword>